<evidence type="ECO:0000259" key="5">
    <source>
        <dbReference type="Pfam" id="PF03807"/>
    </source>
</evidence>
<gene>
    <name evidence="6" type="primary">NOXRED1</name>
</gene>
<dbReference type="CTD" id="122945"/>
<dbReference type="OrthoDB" id="195672at2759"/>
<dbReference type="OMA" id="YCDSFGI"/>
<dbReference type="GO" id="GO:0004735">
    <property type="term" value="F:pyrroline-5-carboxylate reductase activity"/>
    <property type="evidence" value="ECO:0007669"/>
    <property type="project" value="TreeGrafter"/>
</dbReference>
<dbReference type="Pfam" id="PF03807">
    <property type="entry name" value="F420_oxidored"/>
    <property type="match status" value="1"/>
</dbReference>
<name>A0A3B4E2G8_PYGNA</name>
<sequence length="336" mass="37138">MDLTFNLNSLGFEAGLIDGEKEWTFLRSRSAALTVSGCGHAVFLCRLATIVRGKLRHLTSKSRHPGLNLGITGGGHIGKQLTKVLLSLPGFKPSNISISTRRPETLQEFSKSGVECYFDNRRLAAWADILFLCVLPSHLPRVCAELHSQLPAHCLVYSFTTAVPLHRLARLLGHSFVLKPHYDFVACDSALMWLRHSQMMTALKDEEVLTASCPLSMSGGLSLDQRWVPAVLYSLLNMCTAERLGFNQAVQLLNELFQTKHSSETFTCQSFVNSSCAATLTDSGEPFPWINLIDAQTKQTPLSSCLMGSKVLQDCISAVYYKTFSSMSPAKNEMQE</sequence>
<keyword evidence="2" id="KW-0560">Oxidoreductase</keyword>
<dbReference type="PANTHER" id="PTHR11645">
    <property type="entry name" value="PYRROLINE-5-CARBOXYLATE REDUCTASE"/>
    <property type="match status" value="1"/>
</dbReference>
<dbReference type="GeneID" id="108435749"/>
<reference evidence="6" key="3">
    <citation type="submission" date="2025-09" db="UniProtKB">
        <authorList>
            <consortium name="Ensembl"/>
        </authorList>
    </citation>
    <scope>IDENTIFICATION</scope>
</reference>
<dbReference type="RefSeq" id="XP_017567266.1">
    <property type="nucleotide sequence ID" value="XM_017711777.2"/>
</dbReference>
<evidence type="ECO:0000256" key="4">
    <source>
        <dbReference type="ARBA" id="ARBA00072230"/>
    </source>
</evidence>
<keyword evidence="7" id="KW-1185">Reference proteome</keyword>
<proteinExistence type="inferred from homology"/>
<dbReference type="GeneTree" id="ENSGT00950000183044"/>
<comment type="function">
    <text evidence="3">Probable oxidoreductase.</text>
</comment>
<protein>
    <recommendedName>
        <fullName evidence="4">NADP-dependent oxidoreductase domain-containing protein 1</fullName>
    </recommendedName>
</protein>
<dbReference type="GO" id="GO:0055129">
    <property type="term" value="P:L-proline biosynthetic process"/>
    <property type="evidence" value="ECO:0007669"/>
    <property type="project" value="TreeGrafter"/>
</dbReference>
<reference evidence="6" key="2">
    <citation type="submission" date="2025-08" db="UniProtKB">
        <authorList>
            <consortium name="Ensembl"/>
        </authorList>
    </citation>
    <scope>IDENTIFICATION</scope>
</reference>
<dbReference type="STRING" id="42514.ENSPNAP00000029940"/>
<evidence type="ECO:0000256" key="1">
    <source>
        <dbReference type="ARBA" id="ARBA00005525"/>
    </source>
</evidence>
<feature type="domain" description="Pyrroline-5-carboxylate reductase catalytic N-terminal" evidence="5">
    <location>
        <begin position="69"/>
        <end position="156"/>
    </location>
</feature>
<accession>A0A3B4E2G8</accession>
<evidence type="ECO:0000256" key="2">
    <source>
        <dbReference type="ARBA" id="ARBA00023002"/>
    </source>
</evidence>
<dbReference type="InterPro" id="IPR028939">
    <property type="entry name" value="P5C_Rdtase_cat_N"/>
</dbReference>
<dbReference type="AlphaFoldDB" id="A0A3B4E2G8"/>
<dbReference type="Gene3D" id="3.40.50.720">
    <property type="entry name" value="NAD(P)-binding Rossmann-like Domain"/>
    <property type="match status" value="1"/>
</dbReference>
<dbReference type="InterPro" id="IPR036291">
    <property type="entry name" value="NAD(P)-bd_dom_sf"/>
</dbReference>
<dbReference type="FunFam" id="3.40.50.720:FF:000447">
    <property type="entry name" value="NADP dependent oxidoreductase domain containing 1"/>
    <property type="match status" value="1"/>
</dbReference>
<dbReference type="Ensembl" id="ENSPNAT00000017531.2">
    <property type="protein sequence ID" value="ENSPNAP00000029940.1"/>
    <property type="gene ID" value="ENSPNAG00000016359.2"/>
</dbReference>
<comment type="similarity">
    <text evidence="1">Belongs to the pyrroline-5-carboxylate reductase family.</text>
</comment>
<dbReference type="SUPFAM" id="SSF51735">
    <property type="entry name" value="NAD(P)-binding Rossmann-fold domains"/>
    <property type="match status" value="1"/>
</dbReference>
<evidence type="ECO:0000313" key="7">
    <source>
        <dbReference type="Proteomes" id="UP001501920"/>
    </source>
</evidence>
<dbReference type="Proteomes" id="UP001501920">
    <property type="component" value="Chromosome 10"/>
</dbReference>
<evidence type="ECO:0000256" key="3">
    <source>
        <dbReference type="ARBA" id="ARBA00054560"/>
    </source>
</evidence>
<dbReference type="PANTHER" id="PTHR11645:SF58">
    <property type="entry name" value="NADP-DEPENDENT OXIDOREDUCTASE DOMAIN-CONTAINING PROTEIN 1"/>
    <property type="match status" value="1"/>
</dbReference>
<organism evidence="6 7">
    <name type="scientific">Pygocentrus nattereri</name>
    <name type="common">Red-bellied piranha</name>
    <dbReference type="NCBI Taxonomy" id="42514"/>
    <lineage>
        <taxon>Eukaryota</taxon>
        <taxon>Metazoa</taxon>
        <taxon>Chordata</taxon>
        <taxon>Craniata</taxon>
        <taxon>Vertebrata</taxon>
        <taxon>Euteleostomi</taxon>
        <taxon>Actinopterygii</taxon>
        <taxon>Neopterygii</taxon>
        <taxon>Teleostei</taxon>
        <taxon>Ostariophysi</taxon>
        <taxon>Characiformes</taxon>
        <taxon>Characoidei</taxon>
        <taxon>Pygocentrus</taxon>
    </lineage>
</organism>
<evidence type="ECO:0000313" key="6">
    <source>
        <dbReference type="Ensembl" id="ENSPNAP00000029940.1"/>
    </source>
</evidence>
<reference evidence="6 7" key="1">
    <citation type="submission" date="2020-10" db="EMBL/GenBank/DDBJ databases">
        <title>Pygocentrus nattereri (red-bellied piranha) genome, fPygNat1, primary haplotype.</title>
        <authorList>
            <person name="Myers G."/>
            <person name="Meyer A."/>
            <person name="Karagic N."/>
            <person name="Pippel M."/>
            <person name="Winkler S."/>
            <person name="Tracey A."/>
            <person name="Wood J."/>
            <person name="Formenti G."/>
            <person name="Howe K."/>
            <person name="Fedrigo O."/>
            <person name="Jarvis E.D."/>
        </authorList>
    </citation>
    <scope>NUCLEOTIDE SEQUENCE [LARGE SCALE GENOMIC DNA]</scope>
</reference>